<name>A0AAU9LMM5_9ASTR</name>
<feature type="region of interest" description="Disordered" evidence="1">
    <location>
        <begin position="21"/>
        <end position="47"/>
    </location>
</feature>
<evidence type="ECO:0000256" key="1">
    <source>
        <dbReference type="SAM" id="MobiDB-lite"/>
    </source>
</evidence>
<dbReference type="EMBL" id="CAKMRJ010000001">
    <property type="protein sequence ID" value="CAH1414596.1"/>
    <property type="molecule type" value="Genomic_DNA"/>
</dbReference>
<organism evidence="2 3">
    <name type="scientific">Lactuca virosa</name>
    <dbReference type="NCBI Taxonomy" id="75947"/>
    <lineage>
        <taxon>Eukaryota</taxon>
        <taxon>Viridiplantae</taxon>
        <taxon>Streptophyta</taxon>
        <taxon>Embryophyta</taxon>
        <taxon>Tracheophyta</taxon>
        <taxon>Spermatophyta</taxon>
        <taxon>Magnoliopsida</taxon>
        <taxon>eudicotyledons</taxon>
        <taxon>Gunneridae</taxon>
        <taxon>Pentapetalae</taxon>
        <taxon>asterids</taxon>
        <taxon>campanulids</taxon>
        <taxon>Asterales</taxon>
        <taxon>Asteraceae</taxon>
        <taxon>Cichorioideae</taxon>
        <taxon>Cichorieae</taxon>
        <taxon>Lactucinae</taxon>
        <taxon>Lactuca</taxon>
    </lineage>
</organism>
<evidence type="ECO:0000313" key="2">
    <source>
        <dbReference type="EMBL" id="CAH1414596.1"/>
    </source>
</evidence>
<protein>
    <submittedName>
        <fullName evidence="2">Uncharacterized protein</fullName>
    </submittedName>
</protein>
<reference evidence="2 3" key="1">
    <citation type="submission" date="2022-01" db="EMBL/GenBank/DDBJ databases">
        <authorList>
            <person name="Xiong W."/>
            <person name="Schranz E."/>
        </authorList>
    </citation>
    <scope>NUCLEOTIDE SEQUENCE [LARGE SCALE GENOMIC DNA]</scope>
</reference>
<comment type="caution">
    <text evidence="2">The sequence shown here is derived from an EMBL/GenBank/DDBJ whole genome shotgun (WGS) entry which is preliminary data.</text>
</comment>
<dbReference type="PANTHER" id="PTHR34683:SF2">
    <property type="entry name" value="EXPRESSED PROTEIN"/>
    <property type="match status" value="1"/>
</dbReference>
<evidence type="ECO:0000313" key="3">
    <source>
        <dbReference type="Proteomes" id="UP001157418"/>
    </source>
</evidence>
<accession>A0AAU9LMM5</accession>
<gene>
    <name evidence="2" type="ORF">LVIROSA_LOCUS2506</name>
</gene>
<dbReference type="AlphaFoldDB" id="A0AAU9LMM5"/>
<dbReference type="Proteomes" id="UP001157418">
    <property type="component" value="Unassembled WGS sequence"/>
</dbReference>
<dbReference type="PANTHER" id="PTHR34683">
    <property type="entry name" value="EXPRESSED PROTEIN-RELATED"/>
    <property type="match status" value="1"/>
</dbReference>
<proteinExistence type="predicted"/>
<keyword evidence="3" id="KW-1185">Reference proteome</keyword>
<sequence>MKKPSFLAASIAAASATTAITASNRKNQTSHQDHGASSNYNEDSSPEKKSCCSEKFAPRFDGLRFIETLVCLPQFDLTLILSITNSGEGWRWCSVIIIVSERCRRSPLNPSHPFPPQISDYTLKIGTQESQQKKEITNDASSEPTNQNLQIEPNFVTLLHPPLSLSLSLSLVDRSILSSPLTASRTLTPVLSHKSLQLGEEIIINNNTYPVADHKSTTSEVETGLN</sequence>
<feature type="compositionally biased region" description="Polar residues" evidence="1">
    <location>
        <begin position="24"/>
        <end position="43"/>
    </location>
</feature>